<dbReference type="CDD" id="cd12338">
    <property type="entry name" value="RRM1_SRSF1_like"/>
    <property type="match status" value="1"/>
</dbReference>
<dbReference type="PANTHER" id="PTHR23003:SF62">
    <property type="entry name" value="SERINE_ARGININE (SR)-TYPE SHUTTLING MRNA BINDING PROTEIN NPL3"/>
    <property type="match status" value="1"/>
</dbReference>
<reference evidence="11 12" key="1">
    <citation type="journal article" date="2018" name="Sci. Rep.">
        <title>Comparative analysis of the Pocillopora damicornis genome highlights role of immune system in coral evolution.</title>
        <authorList>
            <person name="Cunning R."/>
            <person name="Bay R.A."/>
            <person name="Gillette P."/>
            <person name="Baker A.C."/>
            <person name="Traylor-Knowles N."/>
        </authorList>
    </citation>
    <scope>NUCLEOTIDE SEQUENCE [LARGE SCALE GENOMIC DNA]</scope>
    <source>
        <strain evidence="11">RSMAS</strain>
        <tissue evidence="11">Whole animal</tissue>
    </source>
</reference>
<evidence type="ECO:0000256" key="2">
    <source>
        <dbReference type="ARBA" id="ARBA00010269"/>
    </source>
</evidence>
<sequence length="268" mass="29468">MMNRSNNNSRRIYVGNLPSNVDERDLEDIFYKYGDISDVDLKIPRYGTGGTPFAFVEFSDPRDAEDAVRGRDGYEVDGQRIRVEFPRGGRGGGRSGGGGFGGGGGGGGYGGGGGGGGGGRGPPPRRSDYRVMVSGLPPTGSWQDLKDHMRDAGDVQFTDVFKDGTGIVEFSRYDDMKYALKHLDDSKFRSHEGEVAFIRVKPDNPGRGSRSRSRSLSRSRSPRKRSHSRSHSPRRSYSPKKSKSPSRSPKKRKSVSPRRSRSRSRSRS</sequence>
<organism evidence="11 12">
    <name type="scientific">Pocillopora damicornis</name>
    <name type="common">Cauliflower coral</name>
    <name type="synonym">Millepora damicornis</name>
    <dbReference type="NCBI Taxonomy" id="46731"/>
    <lineage>
        <taxon>Eukaryota</taxon>
        <taxon>Metazoa</taxon>
        <taxon>Cnidaria</taxon>
        <taxon>Anthozoa</taxon>
        <taxon>Hexacorallia</taxon>
        <taxon>Scleractinia</taxon>
        <taxon>Astrocoeniina</taxon>
        <taxon>Pocilloporidae</taxon>
        <taxon>Pocillopora</taxon>
    </lineage>
</organism>
<dbReference type="Pfam" id="PF00076">
    <property type="entry name" value="RRM_1"/>
    <property type="match status" value="2"/>
</dbReference>
<feature type="compositionally biased region" description="Basic residues" evidence="9">
    <location>
        <begin position="209"/>
        <end position="268"/>
    </location>
</feature>
<feature type="compositionally biased region" description="Gly residues" evidence="9">
    <location>
        <begin position="88"/>
        <end position="120"/>
    </location>
</feature>
<feature type="region of interest" description="Disordered" evidence="9">
    <location>
        <begin position="84"/>
        <end position="143"/>
    </location>
</feature>
<keyword evidence="5 8" id="KW-0694">RNA-binding</keyword>
<dbReference type="GO" id="GO:0005737">
    <property type="term" value="C:cytoplasm"/>
    <property type="evidence" value="ECO:0007669"/>
    <property type="project" value="TreeGrafter"/>
</dbReference>
<gene>
    <name evidence="11" type="ORF">pdam_00003692</name>
</gene>
<dbReference type="Proteomes" id="UP000275408">
    <property type="component" value="Unassembled WGS sequence"/>
</dbReference>
<dbReference type="SMART" id="SM00360">
    <property type="entry name" value="RRM"/>
    <property type="match status" value="2"/>
</dbReference>
<evidence type="ECO:0000259" key="10">
    <source>
        <dbReference type="PROSITE" id="PS50102"/>
    </source>
</evidence>
<evidence type="ECO:0000256" key="8">
    <source>
        <dbReference type="PROSITE-ProRule" id="PRU00176"/>
    </source>
</evidence>
<dbReference type="OMA" id="CSIAWPL"/>
<evidence type="ECO:0000256" key="3">
    <source>
        <dbReference type="ARBA" id="ARBA00022664"/>
    </source>
</evidence>
<dbReference type="PANTHER" id="PTHR23003">
    <property type="entry name" value="RNA RECOGNITION MOTIF RRM DOMAIN CONTAINING PROTEIN"/>
    <property type="match status" value="1"/>
</dbReference>
<dbReference type="EMBL" id="RCHS01001704">
    <property type="protein sequence ID" value="RMX52006.1"/>
    <property type="molecule type" value="Genomic_DNA"/>
</dbReference>
<protein>
    <recommendedName>
        <fullName evidence="10">RRM domain-containing protein</fullName>
    </recommendedName>
</protein>
<keyword evidence="7" id="KW-0539">Nucleus</keyword>
<dbReference type="FunFam" id="3.30.70.330:FF:000053">
    <property type="entry name" value="Serine/arginine-rich splicing factor 1"/>
    <property type="match status" value="1"/>
</dbReference>
<dbReference type="AlphaFoldDB" id="A0A3M6UEI9"/>
<comment type="subcellular location">
    <subcellularLocation>
        <location evidence="1">Nucleus</location>
    </subcellularLocation>
</comment>
<dbReference type="SUPFAM" id="SSF54928">
    <property type="entry name" value="RNA-binding domain, RBD"/>
    <property type="match status" value="1"/>
</dbReference>
<dbReference type="GO" id="GO:0005634">
    <property type="term" value="C:nucleus"/>
    <property type="evidence" value="ECO:0007669"/>
    <property type="project" value="UniProtKB-SubCell"/>
</dbReference>
<keyword evidence="12" id="KW-1185">Reference proteome</keyword>
<proteinExistence type="inferred from homology"/>
<feature type="region of interest" description="Disordered" evidence="9">
    <location>
        <begin position="199"/>
        <end position="268"/>
    </location>
</feature>
<dbReference type="CDD" id="cd12601">
    <property type="entry name" value="RRM2_SRSF1_like"/>
    <property type="match status" value="1"/>
</dbReference>
<name>A0A3M6UEI9_POCDA</name>
<keyword evidence="6" id="KW-0508">mRNA splicing</keyword>
<evidence type="ECO:0000256" key="4">
    <source>
        <dbReference type="ARBA" id="ARBA00022737"/>
    </source>
</evidence>
<dbReference type="InterPro" id="IPR012677">
    <property type="entry name" value="Nucleotide-bd_a/b_plait_sf"/>
</dbReference>
<evidence type="ECO:0000313" key="11">
    <source>
        <dbReference type="EMBL" id="RMX52006.1"/>
    </source>
</evidence>
<evidence type="ECO:0000256" key="7">
    <source>
        <dbReference type="ARBA" id="ARBA00023242"/>
    </source>
</evidence>
<dbReference type="InterPro" id="IPR000504">
    <property type="entry name" value="RRM_dom"/>
</dbReference>
<dbReference type="GO" id="GO:0008380">
    <property type="term" value="P:RNA splicing"/>
    <property type="evidence" value="ECO:0007669"/>
    <property type="project" value="UniProtKB-KW"/>
</dbReference>
<keyword evidence="4" id="KW-0677">Repeat</keyword>
<dbReference type="STRING" id="46731.A0A3M6UEI9"/>
<evidence type="ECO:0000256" key="6">
    <source>
        <dbReference type="ARBA" id="ARBA00023187"/>
    </source>
</evidence>
<feature type="domain" description="RRM" evidence="10">
    <location>
        <begin position="129"/>
        <end position="203"/>
    </location>
</feature>
<dbReference type="GO" id="GO:0003729">
    <property type="term" value="F:mRNA binding"/>
    <property type="evidence" value="ECO:0007669"/>
    <property type="project" value="TreeGrafter"/>
</dbReference>
<evidence type="ECO:0000256" key="1">
    <source>
        <dbReference type="ARBA" id="ARBA00004123"/>
    </source>
</evidence>
<accession>A0A3M6UEI9</accession>
<evidence type="ECO:0000256" key="9">
    <source>
        <dbReference type="SAM" id="MobiDB-lite"/>
    </source>
</evidence>
<dbReference type="GO" id="GO:0006397">
    <property type="term" value="P:mRNA processing"/>
    <property type="evidence" value="ECO:0007669"/>
    <property type="project" value="UniProtKB-KW"/>
</dbReference>
<dbReference type="Gene3D" id="3.30.70.330">
    <property type="match status" value="2"/>
</dbReference>
<keyword evidence="3" id="KW-0507">mRNA processing</keyword>
<dbReference type="OrthoDB" id="1099063at2759"/>
<comment type="caution">
    <text evidence="11">The sequence shown here is derived from an EMBL/GenBank/DDBJ whole genome shotgun (WGS) entry which is preliminary data.</text>
</comment>
<evidence type="ECO:0000256" key="5">
    <source>
        <dbReference type="ARBA" id="ARBA00022884"/>
    </source>
</evidence>
<dbReference type="InterPro" id="IPR035979">
    <property type="entry name" value="RBD_domain_sf"/>
</dbReference>
<feature type="domain" description="RRM" evidence="10">
    <location>
        <begin position="10"/>
        <end position="88"/>
    </location>
</feature>
<dbReference type="InterPro" id="IPR050374">
    <property type="entry name" value="RRT5_SRSF_SR"/>
</dbReference>
<evidence type="ECO:0000313" key="12">
    <source>
        <dbReference type="Proteomes" id="UP000275408"/>
    </source>
</evidence>
<comment type="similarity">
    <text evidence="2">Belongs to the splicing factor SR family.</text>
</comment>
<dbReference type="PROSITE" id="PS50102">
    <property type="entry name" value="RRM"/>
    <property type="match status" value="2"/>
</dbReference>